<dbReference type="Proteomes" id="UP001430306">
    <property type="component" value="Unassembled WGS sequence"/>
</dbReference>
<name>A0ABS8NDD7_9BACT</name>
<comment type="caution">
    <text evidence="1">The sequence shown here is derived from an EMBL/GenBank/DDBJ whole genome shotgun (WGS) entry which is preliminary data.</text>
</comment>
<evidence type="ECO:0000313" key="1">
    <source>
        <dbReference type="EMBL" id="MCC9641566.1"/>
    </source>
</evidence>
<dbReference type="RefSeq" id="WP_230271872.1">
    <property type="nucleotide sequence ID" value="NZ_JAJKFW010000006.1"/>
</dbReference>
<evidence type="ECO:0000313" key="2">
    <source>
        <dbReference type="Proteomes" id="UP001430306"/>
    </source>
</evidence>
<proteinExistence type="predicted"/>
<reference evidence="1" key="1">
    <citation type="submission" date="2021-11" db="EMBL/GenBank/DDBJ databases">
        <title>Genome sequence.</title>
        <authorList>
            <person name="Sun Q."/>
        </authorList>
    </citation>
    <scope>NUCLEOTIDE SEQUENCE</scope>
    <source>
        <strain evidence="1">JC740</strain>
    </source>
</reference>
<protein>
    <submittedName>
        <fullName evidence="1">Uncharacterized protein</fullName>
    </submittedName>
</protein>
<organism evidence="1 2">
    <name type="scientific">Rhodopirellula halodulae</name>
    <dbReference type="NCBI Taxonomy" id="2894198"/>
    <lineage>
        <taxon>Bacteria</taxon>
        <taxon>Pseudomonadati</taxon>
        <taxon>Planctomycetota</taxon>
        <taxon>Planctomycetia</taxon>
        <taxon>Pirellulales</taxon>
        <taxon>Pirellulaceae</taxon>
        <taxon>Rhodopirellula</taxon>
    </lineage>
</organism>
<sequence length="68" mass="7656">MTTGINRADNLQPKVEKIFIDISEKDWGPKKRCWGAGDGVLMVFLSIGDAKRNDEKPGAENSVYFWNP</sequence>
<gene>
    <name evidence="1" type="ORF">LOC71_04720</name>
</gene>
<dbReference type="EMBL" id="JAJKFW010000006">
    <property type="protein sequence ID" value="MCC9641566.1"/>
    <property type="molecule type" value="Genomic_DNA"/>
</dbReference>
<keyword evidence="2" id="KW-1185">Reference proteome</keyword>
<accession>A0ABS8NDD7</accession>